<sequence>MEEMQEEEEEESYAYRPMDSILAPIFIEMMKNSARNGTTDMDSQLQEILRRRGRRPVSVEQLLQGIRIGLILAPAADDDNEKGKGVADYPSPTRDERVADSPLDDFDLIHRDALRDLDNMTLSQRLLVADAHKMIRDERANCIEVGSSDVGGSGSEASSQASRSLRRASRDIPFDQIYCRPTVYHPGGIFEELGPLPSELLRDPRAQSWGNIIKSNSIDLRFDPNPKSDVANNSISNFSIAHGEKEMRGREPSRLGEERSRHELCPWTARRRKQPMSSQSRSTPSPSSSLPLLFSTTRVADRSGRSPGWCYGAMI</sequence>
<reference evidence="2 3" key="1">
    <citation type="journal article" date="2020" name="BMC Genomics">
        <title>Intraspecific diversification of the crop wild relative Brassica cretica Lam. using demographic model selection.</title>
        <authorList>
            <person name="Kioukis A."/>
            <person name="Michalopoulou V.A."/>
            <person name="Briers L."/>
            <person name="Pirintsos S."/>
            <person name="Studholme D.J."/>
            <person name="Pavlidis P."/>
            <person name="Sarris P.F."/>
        </authorList>
    </citation>
    <scope>NUCLEOTIDE SEQUENCE [LARGE SCALE GENOMIC DNA]</scope>
    <source>
        <strain evidence="3">cv. PFS-1207/04</strain>
    </source>
</reference>
<name>A0ABQ7AUS5_BRACR</name>
<dbReference type="EMBL" id="QGKV02001556">
    <property type="protein sequence ID" value="KAF3517867.1"/>
    <property type="molecule type" value="Genomic_DNA"/>
</dbReference>
<evidence type="ECO:0000313" key="3">
    <source>
        <dbReference type="Proteomes" id="UP000266723"/>
    </source>
</evidence>
<keyword evidence="3" id="KW-1185">Reference proteome</keyword>
<gene>
    <name evidence="2" type="ORF">DY000_02062984</name>
</gene>
<accession>A0ABQ7AUS5</accession>
<evidence type="ECO:0000313" key="2">
    <source>
        <dbReference type="EMBL" id="KAF3517867.1"/>
    </source>
</evidence>
<feature type="region of interest" description="Disordered" evidence="1">
    <location>
        <begin position="243"/>
        <end position="304"/>
    </location>
</feature>
<proteinExistence type="predicted"/>
<feature type="compositionally biased region" description="Basic and acidic residues" evidence="1">
    <location>
        <begin position="243"/>
        <end position="264"/>
    </location>
</feature>
<comment type="caution">
    <text evidence="2">The sequence shown here is derived from an EMBL/GenBank/DDBJ whole genome shotgun (WGS) entry which is preliminary data.</text>
</comment>
<protein>
    <submittedName>
        <fullName evidence="2">Uncharacterized protein</fullName>
    </submittedName>
</protein>
<feature type="region of interest" description="Disordered" evidence="1">
    <location>
        <begin position="146"/>
        <end position="166"/>
    </location>
</feature>
<feature type="compositionally biased region" description="Low complexity" evidence="1">
    <location>
        <begin position="277"/>
        <end position="297"/>
    </location>
</feature>
<feature type="region of interest" description="Disordered" evidence="1">
    <location>
        <begin position="77"/>
        <end position="99"/>
    </location>
</feature>
<organism evidence="2 3">
    <name type="scientific">Brassica cretica</name>
    <name type="common">Mustard</name>
    <dbReference type="NCBI Taxonomy" id="69181"/>
    <lineage>
        <taxon>Eukaryota</taxon>
        <taxon>Viridiplantae</taxon>
        <taxon>Streptophyta</taxon>
        <taxon>Embryophyta</taxon>
        <taxon>Tracheophyta</taxon>
        <taxon>Spermatophyta</taxon>
        <taxon>Magnoliopsida</taxon>
        <taxon>eudicotyledons</taxon>
        <taxon>Gunneridae</taxon>
        <taxon>Pentapetalae</taxon>
        <taxon>rosids</taxon>
        <taxon>malvids</taxon>
        <taxon>Brassicales</taxon>
        <taxon>Brassicaceae</taxon>
        <taxon>Brassiceae</taxon>
        <taxon>Brassica</taxon>
    </lineage>
</organism>
<evidence type="ECO:0000256" key="1">
    <source>
        <dbReference type="SAM" id="MobiDB-lite"/>
    </source>
</evidence>
<dbReference type="Proteomes" id="UP000266723">
    <property type="component" value="Unassembled WGS sequence"/>
</dbReference>